<evidence type="ECO:0000313" key="3">
    <source>
        <dbReference type="EMBL" id="MDP9841518.1"/>
    </source>
</evidence>
<reference evidence="3 4" key="1">
    <citation type="submission" date="2023-07" db="EMBL/GenBank/DDBJ databases">
        <title>Sequencing the genomes of 1000 actinobacteria strains.</title>
        <authorList>
            <person name="Klenk H.-P."/>
        </authorList>
    </citation>
    <scope>NUCLEOTIDE SEQUENCE [LARGE SCALE GENOMIC DNA]</scope>
    <source>
        <strain evidence="3 4">DSM 46740</strain>
    </source>
</reference>
<sequence length="412" mass="45959">MAPLDLPRSPIEELGEEALNDRAWRPRLFDATDEEDAGLLRAIRDTGLARRVHDRLEDQVRQLARTRHPQVGAEDPRLTRYIEEILDGRNMADYGRWVWFPWLAELTRILPREEFRELRTDRNRYKITFDEQLALSGRRIGVIGLSVGNAAAVTLAQEGVGGSFRIADFDRIELSNLNRLRAGVHQLGLDKTVLTARQMAEIDPYLDITVHPHGIGPDNLDEFLLHGGPLDLLVEECDDLYVKVAVRERARSCGIPVVMETNDRGMLDIERFDLDPDRPIFHGLLGNVRAEDLRGLPPKDKVPFVLALLDERQLSTRMAASLPEIEQTISSWPQLASGAALGGAVVTDASRRILLGEEVASGRLYVDPLNESRDRFLYGEPAPAPQPFDVAPEAGTGPSLPDEPSATGIHHP</sequence>
<comment type="caution">
    <text evidence="3">The sequence shown here is derived from an EMBL/GenBank/DDBJ whole genome shotgun (WGS) entry which is preliminary data.</text>
</comment>
<dbReference type="PANTHER" id="PTHR43267">
    <property type="entry name" value="TRNA THREONYLCARBAMOYLADENOSINE DEHYDRATASE"/>
    <property type="match status" value="1"/>
</dbReference>
<evidence type="ECO:0000256" key="1">
    <source>
        <dbReference type="SAM" id="MobiDB-lite"/>
    </source>
</evidence>
<feature type="domain" description="THIF-type NAD/FAD binding fold" evidence="2">
    <location>
        <begin position="126"/>
        <end position="258"/>
    </location>
</feature>
<keyword evidence="4" id="KW-1185">Reference proteome</keyword>
<evidence type="ECO:0000313" key="4">
    <source>
        <dbReference type="Proteomes" id="UP001225356"/>
    </source>
</evidence>
<dbReference type="InterPro" id="IPR035985">
    <property type="entry name" value="Ubiquitin-activating_enz"/>
</dbReference>
<organism evidence="3 4">
    <name type="scientific">Streptosporangium lutulentum</name>
    <dbReference type="NCBI Taxonomy" id="1461250"/>
    <lineage>
        <taxon>Bacteria</taxon>
        <taxon>Bacillati</taxon>
        <taxon>Actinomycetota</taxon>
        <taxon>Actinomycetes</taxon>
        <taxon>Streptosporangiales</taxon>
        <taxon>Streptosporangiaceae</taxon>
        <taxon>Streptosporangium</taxon>
    </lineage>
</organism>
<dbReference type="SUPFAM" id="SSF69572">
    <property type="entry name" value="Activating enzymes of the ubiquitin-like proteins"/>
    <property type="match status" value="1"/>
</dbReference>
<proteinExistence type="predicted"/>
<dbReference type="Proteomes" id="UP001225356">
    <property type="component" value="Unassembled WGS sequence"/>
</dbReference>
<dbReference type="InterPro" id="IPR045886">
    <property type="entry name" value="ThiF/MoeB/HesA"/>
</dbReference>
<dbReference type="PANTHER" id="PTHR43267:SF3">
    <property type="entry name" value="THIF PROTEIN"/>
    <property type="match status" value="1"/>
</dbReference>
<gene>
    <name evidence="3" type="ORF">J2853_000729</name>
</gene>
<dbReference type="RefSeq" id="WP_307554915.1">
    <property type="nucleotide sequence ID" value="NZ_JAUSQU010000001.1"/>
</dbReference>
<protein>
    <submittedName>
        <fullName evidence="3">tRNA A37 threonylcarbamoyladenosine dehydratase</fullName>
    </submittedName>
</protein>
<feature type="region of interest" description="Disordered" evidence="1">
    <location>
        <begin position="376"/>
        <end position="412"/>
    </location>
</feature>
<dbReference type="EMBL" id="JAUSQU010000001">
    <property type="protein sequence ID" value="MDP9841518.1"/>
    <property type="molecule type" value="Genomic_DNA"/>
</dbReference>
<evidence type="ECO:0000259" key="2">
    <source>
        <dbReference type="Pfam" id="PF00899"/>
    </source>
</evidence>
<dbReference type="CDD" id="cd01483">
    <property type="entry name" value="E1_enzyme_family"/>
    <property type="match status" value="1"/>
</dbReference>
<dbReference type="InterPro" id="IPR000594">
    <property type="entry name" value="ThiF_NAD_FAD-bd"/>
</dbReference>
<name>A0ABT9Q575_9ACTN</name>
<dbReference type="Pfam" id="PF00899">
    <property type="entry name" value="ThiF"/>
    <property type="match status" value="1"/>
</dbReference>
<accession>A0ABT9Q575</accession>
<dbReference type="Gene3D" id="3.40.50.720">
    <property type="entry name" value="NAD(P)-binding Rossmann-like Domain"/>
    <property type="match status" value="1"/>
</dbReference>